<dbReference type="Pfam" id="PF05031">
    <property type="entry name" value="NEAT"/>
    <property type="match status" value="2"/>
</dbReference>
<evidence type="ECO:0000313" key="9">
    <source>
        <dbReference type="EMBL" id="MDW0116074.1"/>
    </source>
</evidence>
<comment type="subcellular location">
    <subcellularLocation>
        <location evidence="1">Secreted</location>
        <location evidence="1">Cell wall</location>
        <topology evidence="1">Peptidoglycan-anchor</topology>
    </subcellularLocation>
</comment>
<dbReference type="Proteomes" id="UP001271648">
    <property type="component" value="Unassembled WGS sequence"/>
</dbReference>
<keyword evidence="5" id="KW-0572">Peptidoglycan-anchor</keyword>
<gene>
    <name evidence="9" type="ORF">QTL97_03940</name>
</gene>
<keyword evidence="4 6" id="KW-0732">Signal</keyword>
<evidence type="ECO:0000259" key="8">
    <source>
        <dbReference type="PROSITE" id="PS51272"/>
    </source>
</evidence>
<protein>
    <submittedName>
        <fullName evidence="9">NEAT domain-containing protein</fullName>
    </submittedName>
</protein>
<dbReference type="PROSITE" id="PS50978">
    <property type="entry name" value="NEAT"/>
    <property type="match status" value="2"/>
</dbReference>
<keyword evidence="2" id="KW-0134">Cell wall</keyword>
<sequence>MKKNLIMLLTAILVLFTAVPALPSAAAEVNAQDQQTYELPFTVLQADKDEVSAAGRHVESPAQIKIEDGKTIAYMTLLNSQYWQSMKIQDGNEFVAVEVVSEDEEAKTRLVKFEIKDVKKILSAKAHIIVTGIPGMGTYDTVHDIRFQFDGSNVPADKENVSKEEETDKPATTIKEGNYTIDFTPLHEKEDKASSMARHMETNATLTVKDGKNIVTVKLTNNEQVTGFQVEQNGEFIDAKVVAVNVEENIRTVSFEVADLNQIMNAKVTVHVASANYTGNHVVRLAFDTKTITPVGAEKAPVSFKDINNSFAKEYIVALAEQEILKGKTAETFAPDDKITRAQFAMVIARALKLPTQEATGTFSDVTKDMKTIVQEIEAANRAGIVLGKNDGKFSPNEEITREQMAAMIIRAIEYKNASVLKDVNTNVVFADAGRINDYAKTAVTLSAGLGIIDGSTVDGKKVFQPKDSATRAHASKMVYKMLEVIK</sequence>
<dbReference type="Pfam" id="PF00395">
    <property type="entry name" value="SLH"/>
    <property type="match status" value="2"/>
</dbReference>
<dbReference type="EMBL" id="JAUBDJ010000002">
    <property type="protein sequence ID" value="MDW0116074.1"/>
    <property type="molecule type" value="Genomic_DNA"/>
</dbReference>
<dbReference type="PROSITE" id="PS51272">
    <property type="entry name" value="SLH"/>
    <property type="match status" value="3"/>
</dbReference>
<organism evidence="9 10">
    <name type="scientific">Sporosarcina thermotolerans</name>
    <dbReference type="NCBI Taxonomy" id="633404"/>
    <lineage>
        <taxon>Bacteria</taxon>
        <taxon>Bacillati</taxon>
        <taxon>Bacillota</taxon>
        <taxon>Bacilli</taxon>
        <taxon>Bacillales</taxon>
        <taxon>Caryophanaceae</taxon>
        <taxon>Sporosarcina</taxon>
    </lineage>
</organism>
<comment type="caution">
    <text evidence="9">The sequence shown here is derived from an EMBL/GenBank/DDBJ whole genome shotgun (WGS) entry which is preliminary data.</text>
</comment>
<feature type="domain" description="NEAT" evidence="7">
    <location>
        <begin position="174"/>
        <end position="295"/>
    </location>
</feature>
<evidence type="ECO:0000256" key="4">
    <source>
        <dbReference type="ARBA" id="ARBA00022729"/>
    </source>
</evidence>
<dbReference type="SMART" id="SM00725">
    <property type="entry name" value="NEAT"/>
    <property type="match status" value="2"/>
</dbReference>
<feature type="signal peptide" evidence="6">
    <location>
        <begin position="1"/>
        <end position="26"/>
    </location>
</feature>
<dbReference type="InterPro" id="IPR050436">
    <property type="entry name" value="IsdA"/>
</dbReference>
<dbReference type="InterPro" id="IPR037250">
    <property type="entry name" value="NEAT_dom_sf"/>
</dbReference>
<evidence type="ECO:0000256" key="6">
    <source>
        <dbReference type="SAM" id="SignalP"/>
    </source>
</evidence>
<dbReference type="AlphaFoldDB" id="A0AAW9A754"/>
<feature type="domain" description="SLH" evidence="8">
    <location>
        <begin position="299"/>
        <end position="362"/>
    </location>
</feature>
<evidence type="ECO:0000256" key="3">
    <source>
        <dbReference type="ARBA" id="ARBA00022525"/>
    </source>
</evidence>
<proteinExistence type="predicted"/>
<feature type="domain" description="SLH" evidence="8">
    <location>
        <begin position="363"/>
        <end position="423"/>
    </location>
</feature>
<evidence type="ECO:0000259" key="7">
    <source>
        <dbReference type="PROSITE" id="PS50978"/>
    </source>
</evidence>
<dbReference type="InterPro" id="IPR001119">
    <property type="entry name" value="SLH_dom"/>
</dbReference>
<feature type="chain" id="PRO_5043835705" evidence="6">
    <location>
        <begin position="27"/>
        <end position="487"/>
    </location>
</feature>
<dbReference type="Gene3D" id="2.60.40.1850">
    <property type="match status" value="2"/>
</dbReference>
<name>A0AAW9A754_9BACL</name>
<keyword evidence="10" id="KW-1185">Reference proteome</keyword>
<feature type="domain" description="SLH" evidence="8">
    <location>
        <begin position="427"/>
        <end position="487"/>
    </location>
</feature>
<dbReference type="RefSeq" id="WP_317940259.1">
    <property type="nucleotide sequence ID" value="NZ_JAUBDJ010000002.1"/>
</dbReference>
<feature type="domain" description="NEAT" evidence="7">
    <location>
        <begin position="32"/>
        <end position="157"/>
    </location>
</feature>
<reference evidence="9 10" key="1">
    <citation type="submission" date="2023-06" db="EMBL/GenBank/DDBJ databases">
        <title>Sporosarcina sp. nov., isolated from Korean traditional fermented seafood 'Jeotgal'.</title>
        <authorList>
            <person name="Yang A.I."/>
            <person name="Shin N.-R."/>
        </authorList>
    </citation>
    <scope>NUCLEOTIDE SEQUENCE [LARGE SCALE GENOMIC DNA]</scope>
    <source>
        <strain evidence="9 10">KCTC43456</strain>
    </source>
</reference>
<dbReference type="PANTHER" id="PTHR37824:SF1">
    <property type="entry name" value="IRON-REGULATED SURFACE DETERMINANT PROTEIN C"/>
    <property type="match status" value="1"/>
</dbReference>
<dbReference type="SUPFAM" id="SSF158911">
    <property type="entry name" value="NEAT domain-like"/>
    <property type="match status" value="2"/>
</dbReference>
<evidence type="ECO:0000256" key="2">
    <source>
        <dbReference type="ARBA" id="ARBA00022512"/>
    </source>
</evidence>
<accession>A0AAW9A754</accession>
<evidence type="ECO:0000256" key="1">
    <source>
        <dbReference type="ARBA" id="ARBA00004168"/>
    </source>
</evidence>
<dbReference type="InterPro" id="IPR006635">
    <property type="entry name" value="NEAT_dom"/>
</dbReference>
<evidence type="ECO:0000313" key="10">
    <source>
        <dbReference type="Proteomes" id="UP001271648"/>
    </source>
</evidence>
<keyword evidence="3" id="KW-0964">Secreted</keyword>
<evidence type="ECO:0000256" key="5">
    <source>
        <dbReference type="ARBA" id="ARBA00023088"/>
    </source>
</evidence>
<dbReference type="CDD" id="cd06920">
    <property type="entry name" value="NEAT"/>
    <property type="match status" value="2"/>
</dbReference>
<dbReference type="PANTHER" id="PTHR37824">
    <property type="entry name" value="IRON-REGULATED SURFACE DETERMINANT PROTEIN C"/>
    <property type="match status" value="1"/>
</dbReference>